<dbReference type="EMBL" id="CP018820">
    <property type="protein sequence ID" value="APR54572.1"/>
    <property type="molecule type" value="Genomic_DNA"/>
</dbReference>
<dbReference type="InterPro" id="IPR003737">
    <property type="entry name" value="GlcNAc_PI_deacetylase-related"/>
</dbReference>
<dbReference type="AlphaFoldDB" id="A0A1L6JF60"/>
<sequence>MRPRLGHPRVALIVAPHPDDELIGTAGLIVSLLRRGTDVHVAVVTDGAASHPNSRKWPRRRLIAARQMETRHALRRLGVMRGAIHFLGLPDGGTSVDDCRRALARQIRRLPRLDLIAGPTRDDAHPDHQAVAIALETTGKHLQLLGYRVWPPQPLRRGPLTTLPVSSAAKRSLIRVHYTQLGHIRDDPEGFEIKPRELDAFSRPLERYVSLR</sequence>
<dbReference type="PANTHER" id="PTHR12993:SF11">
    <property type="entry name" value="N-ACETYLGLUCOSAMINYL-PHOSPHATIDYLINOSITOL DE-N-ACETYLASE"/>
    <property type="match status" value="1"/>
</dbReference>
<dbReference type="OrthoDB" id="9790023at2"/>
<dbReference type="PANTHER" id="PTHR12993">
    <property type="entry name" value="N-ACETYLGLUCOSAMINYL-PHOSPHATIDYLINOSITOL DE-N-ACETYLASE-RELATED"/>
    <property type="match status" value="1"/>
</dbReference>
<reference evidence="3" key="2">
    <citation type="submission" date="2016-12" db="EMBL/GenBank/DDBJ databases">
        <title>Whole genome sequencing of Sphingomonas sp. ABOJV.</title>
        <authorList>
            <person name="Conlan S."/>
            <person name="Thomas P.J."/>
            <person name="Mullikin J."/>
            <person name="Palmore T.N."/>
            <person name="Frank K.M."/>
            <person name="Segre J.A."/>
        </authorList>
    </citation>
    <scope>NUCLEOTIDE SEQUENCE [LARGE SCALE GENOMIC DNA]</scope>
    <source>
        <strain evidence="3">ABOJV</strain>
    </source>
</reference>
<dbReference type="EMBL" id="QQWO01000002">
    <property type="protein sequence ID" value="RSV07087.1"/>
    <property type="molecule type" value="Genomic_DNA"/>
</dbReference>
<dbReference type="InterPro" id="IPR024078">
    <property type="entry name" value="LmbE-like_dom_sf"/>
</dbReference>
<keyword evidence="3" id="KW-1185">Reference proteome</keyword>
<dbReference type="KEGG" id="skr:BRX40_21000"/>
<dbReference type="Gene3D" id="3.40.50.10320">
    <property type="entry name" value="LmbE-like"/>
    <property type="match status" value="1"/>
</dbReference>
<organism evidence="1 3">
    <name type="scientific">Sphingomonas koreensis</name>
    <dbReference type="NCBI Taxonomy" id="93064"/>
    <lineage>
        <taxon>Bacteria</taxon>
        <taxon>Pseudomonadati</taxon>
        <taxon>Pseudomonadota</taxon>
        <taxon>Alphaproteobacteria</taxon>
        <taxon>Sphingomonadales</taxon>
        <taxon>Sphingomonadaceae</taxon>
        <taxon>Sphingomonas</taxon>
    </lineage>
</organism>
<gene>
    <name evidence="1" type="ORF">BRX40_21000</name>
    <name evidence="2" type="ORF">CA257_03590</name>
</gene>
<protein>
    <submittedName>
        <fullName evidence="1">GlcNAc-PI de-N-acetylase</fullName>
    </submittedName>
    <submittedName>
        <fullName evidence="2">PIG-L family deacetylase</fullName>
    </submittedName>
</protein>
<reference evidence="2 4" key="3">
    <citation type="submission" date="2018-07" db="EMBL/GenBank/DDBJ databases">
        <title>Genomic and Epidemiologic Investigation of an Indolent Hospital Outbreak.</title>
        <authorList>
            <person name="Johnson R.C."/>
            <person name="Deming C."/>
            <person name="Conlan S."/>
            <person name="Zellmer C.J."/>
            <person name="Michelin A.V."/>
            <person name="Lee-Lin S."/>
            <person name="Thomas P.J."/>
            <person name="Park M."/>
            <person name="Weingarten R.A."/>
            <person name="Less J."/>
            <person name="Dekker J.P."/>
            <person name="Frank K.M."/>
            <person name="Musser K.A."/>
            <person name="Mcquiston J.R."/>
            <person name="Henderson D.K."/>
            <person name="Lau A.F."/>
            <person name="Palmore T.N."/>
            <person name="Segre J.A."/>
        </authorList>
    </citation>
    <scope>NUCLEOTIDE SEQUENCE [LARGE SCALE GENOMIC DNA]</scope>
    <source>
        <strain evidence="2 4">SK-NIH.Env10_0317</strain>
    </source>
</reference>
<reference evidence="1" key="1">
    <citation type="submission" date="2016-12" db="EMBL/GenBank/DDBJ databases">
        <title>Whole genome sequencing of Sphingomonas koreensis.</title>
        <authorList>
            <person name="Conlan S."/>
            <person name="Thomas P.J."/>
            <person name="Mullikin J."/>
            <person name="Palmore T.N."/>
            <person name="Frank K.M."/>
            <person name="Segre J.A."/>
        </authorList>
    </citation>
    <scope>NUCLEOTIDE SEQUENCE</scope>
    <source>
        <strain evidence="1">ABOJV</strain>
    </source>
</reference>
<proteinExistence type="predicted"/>
<dbReference type="SUPFAM" id="SSF102588">
    <property type="entry name" value="LmbE-like"/>
    <property type="match status" value="1"/>
</dbReference>
<evidence type="ECO:0000313" key="4">
    <source>
        <dbReference type="Proteomes" id="UP000286681"/>
    </source>
</evidence>
<evidence type="ECO:0000313" key="3">
    <source>
        <dbReference type="Proteomes" id="UP000185161"/>
    </source>
</evidence>
<dbReference type="RefSeq" id="WP_075152899.1">
    <property type="nucleotide sequence ID" value="NZ_CP018820.1"/>
</dbReference>
<dbReference type="GeneID" id="44135048"/>
<dbReference type="GO" id="GO:0016811">
    <property type="term" value="F:hydrolase activity, acting on carbon-nitrogen (but not peptide) bonds, in linear amides"/>
    <property type="evidence" value="ECO:0007669"/>
    <property type="project" value="TreeGrafter"/>
</dbReference>
<name>A0A1L6JF60_9SPHN</name>
<accession>A0A1L6JF60</accession>
<dbReference type="STRING" id="93064.BRX40_21000"/>
<evidence type="ECO:0000313" key="1">
    <source>
        <dbReference type="EMBL" id="APR54572.1"/>
    </source>
</evidence>
<dbReference type="Proteomes" id="UP000286681">
    <property type="component" value="Unassembled WGS sequence"/>
</dbReference>
<dbReference type="Pfam" id="PF02585">
    <property type="entry name" value="PIG-L"/>
    <property type="match status" value="1"/>
</dbReference>
<dbReference type="Proteomes" id="UP000185161">
    <property type="component" value="Chromosome"/>
</dbReference>
<evidence type="ECO:0000313" key="2">
    <source>
        <dbReference type="EMBL" id="RSV07087.1"/>
    </source>
</evidence>